<reference evidence="2 3" key="1">
    <citation type="journal article" date="2015" name="Nature">
        <title>rRNA introns, odd ribosomes, and small enigmatic genomes across a large radiation of phyla.</title>
        <authorList>
            <person name="Brown C.T."/>
            <person name="Hug L.A."/>
            <person name="Thomas B.C."/>
            <person name="Sharon I."/>
            <person name="Castelle C.J."/>
            <person name="Singh A."/>
            <person name="Wilkins M.J."/>
            <person name="Williams K.H."/>
            <person name="Banfield J.F."/>
        </authorList>
    </citation>
    <scope>NUCLEOTIDE SEQUENCE [LARGE SCALE GENOMIC DNA]</scope>
</reference>
<feature type="transmembrane region" description="Helical" evidence="1">
    <location>
        <begin position="6"/>
        <end position="31"/>
    </location>
</feature>
<gene>
    <name evidence="2" type="ORF">UW63_C0028G0010</name>
</gene>
<evidence type="ECO:0000313" key="3">
    <source>
        <dbReference type="Proteomes" id="UP000034154"/>
    </source>
</evidence>
<accession>A0A0G1JG75</accession>
<dbReference type="EMBL" id="LCJB01000028">
    <property type="protein sequence ID" value="KKT70348.1"/>
    <property type="molecule type" value="Genomic_DNA"/>
</dbReference>
<evidence type="ECO:0000256" key="1">
    <source>
        <dbReference type="SAM" id="Phobius"/>
    </source>
</evidence>
<keyword evidence="1" id="KW-0472">Membrane</keyword>
<keyword evidence="1" id="KW-0812">Transmembrane</keyword>
<proteinExistence type="predicted"/>
<organism evidence="2 3">
    <name type="scientific">Candidatus Uhrbacteria bacterium GW2011_GWF2_44_350</name>
    <dbReference type="NCBI Taxonomy" id="1619000"/>
    <lineage>
        <taxon>Bacteria</taxon>
        <taxon>Candidatus Uhriibacteriota</taxon>
    </lineage>
</organism>
<evidence type="ECO:0000313" key="2">
    <source>
        <dbReference type="EMBL" id="KKT70348.1"/>
    </source>
</evidence>
<dbReference type="Proteomes" id="UP000034154">
    <property type="component" value="Unassembled WGS sequence"/>
</dbReference>
<keyword evidence="1" id="KW-1133">Transmembrane helix</keyword>
<sequence>MDFLILAVAIVLAIFALNLIIKSLIHFFHFLDQAFRPFISKTGKVIDKKFTPSRILPGQEFYDPETSLTWGGERLIPAIYELTIEIYSQQVRYRIEKTFFDQFAIGDSIIVHHRLGRLSGRALINNIEKPTPTA</sequence>
<comment type="caution">
    <text evidence="2">The sequence shown here is derived from an EMBL/GenBank/DDBJ whole genome shotgun (WGS) entry which is preliminary data.</text>
</comment>
<dbReference type="AlphaFoldDB" id="A0A0G1JG75"/>
<protein>
    <submittedName>
        <fullName evidence="2">Uncharacterized protein</fullName>
    </submittedName>
</protein>
<name>A0A0G1JG75_9BACT</name>